<reference evidence="2 3" key="1">
    <citation type="submission" date="2018-04" db="EMBL/GenBank/DDBJ databases">
        <authorList>
            <person name="Vogel A."/>
        </authorList>
    </citation>
    <scope>NUCLEOTIDE SEQUENCE [LARGE SCALE GENOMIC DNA]</scope>
</reference>
<evidence type="ECO:0000313" key="2">
    <source>
        <dbReference type="EMBL" id="VFQ71750.1"/>
    </source>
</evidence>
<gene>
    <name evidence="2" type="ORF">CCAM_LOCUS13526</name>
</gene>
<evidence type="ECO:0000313" key="3">
    <source>
        <dbReference type="Proteomes" id="UP000595140"/>
    </source>
</evidence>
<dbReference type="AlphaFoldDB" id="A0A484L643"/>
<dbReference type="Gene3D" id="1.20.1280.50">
    <property type="match status" value="1"/>
</dbReference>
<dbReference type="SMART" id="SM00256">
    <property type="entry name" value="FBOX"/>
    <property type="match status" value="1"/>
</dbReference>
<dbReference type="InterPro" id="IPR013187">
    <property type="entry name" value="F-box-assoc_dom_typ3"/>
</dbReference>
<protein>
    <recommendedName>
        <fullName evidence="1">F-box domain-containing protein</fullName>
    </recommendedName>
</protein>
<evidence type="ECO:0000259" key="1">
    <source>
        <dbReference type="PROSITE" id="PS50181"/>
    </source>
</evidence>
<dbReference type="InterPro" id="IPR017451">
    <property type="entry name" value="F-box-assoc_interact_dom"/>
</dbReference>
<organism evidence="2 3">
    <name type="scientific">Cuscuta campestris</name>
    <dbReference type="NCBI Taxonomy" id="132261"/>
    <lineage>
        <taxon>Eukaryota</taxon>
        <taxon>Viridiplantae</taxon>
        <taxon>Streptophyta</taxon>
        <taxon>Embryophyta</taxon>
        <taxon>Tracheophyta</taxon>
        <taxon>Spermatophyta</taxon>
        <taxon>Magnoliopsida</taxon>
        <taxon>eudicotyledons</taxon>
        <taxon>Gunneridae</taxon>
        <taxon>Pentapetalae</taxon>
        <taxon>asterids</taxon>
        <taxon>lamiids</taxon>
        <taxon>Solanales</taxon>
        <taxon>Convolvulaceae</taxon>
        <taxon>Cuscuteae</taxon>
        <taxon>Cuscuta</taxon>
        <taxon>Cuscuta subgen. Grammica</taxon>
        <taxon>Cuscuta sect. Cleistogrammica</taxon>
    </lineage>
</organism>
<name>A0A484L643_9ASTE</name>
<dbReference type="NCBIfam" id="TIGR01640">
    <property type="entry name" value="F_box_assoc_1"/>
    <property type="match status" value="1"/>
</dbReference>
<feature type="domain" description="F-box" evidence="1">
    <location>
        <begin position="1"/>
        <end position="49"/>
    </location>
</feature>
<sequence length="388" mass="44294">MSEYLPPEIITQILSRLPVKSAVKCTAVCKAWYALIKHPSFVSTHLQQAAALQDDDLLLVCIRYDDLRYVYHLHRGNDAFGEYKRVTLPPNPFEDYRIVGTCNGLICLTDYDRTSRYTTLWNPSIRKHFVLPDFPLAYGFPLYHMIGLGFDSVSDDYKLLLIVPSGDTRDLYDVWLFSLNKCSWTRLTQISPSDWFCGAGKVVFVKGALHFRMHPHMILALDLSTEKFFEINIPHGLVHLVCQTTDLVKYEESIALVIRGSRYDEIRLWVMKEYGVDNSWAKVLDSFDKNGEPVSDKQLSAVFVVRKKGKAVLEVSVDDGREWGDGEVAMLDLNGHLEEHQKQHQHQLKYLGGPKNVLFYLVDNYVESLVLLDKGEEDVVVAGSSLNE</sequence>
<dbReference type="Proteomes" id="UP000595140">
    <property type="component" value="Unassembled WGS sequence"/>
</dbReference>
<dbReference type="PANTHER" id="PTHR31672:SF13">
    <property type="entry name" value="F-BOX PROTEIN CPR30-LIKE"/>
    <property type="match status" value="1"/>
</dbReference>
<dbReference type="OrthoDB" id="610337at2759"/>
<dbReference type="InterPro" id="IPR036047">
    <property type="entry name" value="F-box-like_dom_sf"/>
</dbReference>
<dbReference type="CDD" id="cd22157">
    <property type="entry name" value="F-box_AtFBW1-like"/>
    <property type="match status" value="1"/>
</dbReference>
<proteinExistence type="predicted"/>
<dbReference type="InterPro" id="IPR050796">
    <property type="entry name" value="SCF_F-box_component"/>
</dbReference>
<dbReference type="PANTHER" id="PTHR31672">
    <property type="entry name" value="BNACNNG10540D PROTEIN"/>
    <property type="match status" value="1"/>
</dbReference>
<dbReference type="SUPFAM" id="SSF81383">
    <property type="entry name" value="F-box domain"/>
    <property type="match status" value="1"/>
</dbReference>
<accession>A0A484L643</accession>
<dbReference type="Pfam" id="PF12937">
    <property type="entry name" value="F-box-like"/>
    <property type="match status" value="1"/>
</dbReference>
<dbReference type="EMBL" id="OOIL02001079">
    <property type="protein sequence ID" value="VFQ71750.1"/>
    <property type="molecule type" value="Genomic_DNA"/>
</dbReference>
<dbReference type="PROSITE" id="PS50181">
    <property type="entry name" value="FBOX"/>
    <property type="match status" value="1"/>
</dbReference>
<dbReference type="InterPro" id="IPR001810">
    <property type="entry name" value="F-box_dom"/>
</dbReference>
<dbReference type="Pfam" id="PF08268">
    <property type="entry name" value="FBA_3"/>
    <property type="match status" value="1"/>
</dbReference>
<keyword evidence="3" id="KW-1185">Reference proteome</keyword>